<evidence type="ECO:0000313" key="2">
    <source>
        <dbReference type="Proteomes" id="UP000325787"/>
    </source>
</evidence>
<keyword evidence="2" id="KW-1185">Reference proteome</keyword>
<reference evidence="2" key="1">
    <citation type="journal article" date="2021" name="Curr. Microbiol.">
        <title>Complete genome of nocamycin-producing strain Saccharothrix syringae NRRL B-16468 reveals the biosynthetic potential for secondary metabolites.</title>
        <authorList>
            <person name="Mo X."/>
            <person name="Yang S."/>
        </authorList>
    </citation>
    <scope>NUCLEOTIDE SEQUENCE [LARGE SCALE GENOMIC DNA]</scope>
    <source>
        <strain evidence="2">ATCC 51364 / DSM 43886 / JCM 6844 / KCTC 9398 / NBRC 14523 / NRRL B-16468 / INA 2240</strain>
    </source>
</reference>
<dbReference type="SUPFAM" id="SSF102198">
    <property type="entry name" value="Putative cyclase"/>
    <property type="match status" value="1"/>
</dbReference>
<dbReference type="AlphaFoldDB" id="A0A5Q0GWV3"/>
<dbReference type="Proteomes" id="UP000325787">
    <property type="component" value="Chromosome"/>
</dbReference>
<dbReference type="InterPro" id="IPR006311">
    <property type="entry name" value="TAT_signal"/>
</dbReference>
<dbReference type="RefSeq" id="WP_051766821.1">
    <property type="nucleotide sequence ID" value="NZ_CP034550.1"/>
</dbReference>
<dbReference type="InterPro" id="IPR037175">
    <property type="entry name" value="KFase_sf"/>
</dbReference>
<dbReference type="InterPro" id="IPR007325">
    <property type="entry name" value="KFase/CYL"/>
</dbReference>
<proteinExistence type="predicted"/>
<name>A0A5Q0GWV3_SACSY</name>
<evidence type="ECO:0000313" key="1">
    <source>
        <dbReference type="EMBL" id="QFZ17832.1"/>
    </source>
</evidence>
<organism evidence="1 2">
    <name type="scientific">Saccharothrix syringae</name>
    <name type="common">Nocardiopsis syringae</name>
    <dbReference type="NCBI Taxonomy" id="103733"/>
    <lineage>
        <taxon>Bacteria</taxon>
        <taxon>Bacillati</taxon>
        <taxon>Actinomycetota</taxon>
        <taxon>Actinomycetes</taxon>
        <taxon>Pseudonocardiales</taxon>
        <taxon>Pseudonocardiaceae</taxon>
        <taxon>Saccharothrix</taxon>
    </lineage>
</organism>
<dbReference type="GO" id="GO:0004061">
    <property type="term" value="F:arylformamidase activity"/>
    <property type="evidence" value="ECO:0007669"/>
    <property type="project" value="InterPro"/>
</dbReference>
<dbReference type="OrthoDB" id="7067800at2"/>
<sequence length="313" mass="33407">MCGPELMNLAKDSATASTASTVAVAPDPEPVEEVRPRADVNRRRALGMGAVLGATLAGIGALGRTPVAAAEALATRSASSFRVRDLSHAIHTDFPVYSPYVLEPNIFQSSFVPQDGYNALKLEIDEHTGTHMDAPWHFVDTAEALTSDRIRPENLVCPLVVIRIADRARTNLDAEVTIADLENWERRYGRIPDNALVAMDSGWTSRVLQGGEAMVNRDADNVPHFPGFSHAACEWLLSKRSVAGIAVDTPSMDNGPNSVSNPNAHRYFLGANKYGLEITANLNTAPDSGAIAVVGLLKTKGGTGGPVRLLAAF</sequence>
<dbReference type="PANTHER" id="PTHR31118:SF12">
    <property type="entry name" value="CYCLASE-LIKE PROTEIN 2"/>
    <property type="match status" value="1"/>
</dbReference>
<dbReference type="GO" id="GO:0019441">
    <property type="term" value="P:L-tryptophan catabolic process to kynurenine"/>
    <property type="evidence" value="ECO:0007669"/>
    <property type="project" value="InterPro"/>
</dbReference>
<dbReference type="PANTHER" id="PTHR31118">
    <property type="entry name" value="CYCLASE-LIKE PROTEIN 2"/>
    <property type="match status" value="1"/>
</dbReference>
<dbReference type="PROSITE" id="PS51318">
    <property type="entry name" value="TAT"/>
    <property type="match status" value="1"/>
</dbReference>
<dbReference type="Gene3D" id="3.50.30.50">
    <property type="entry name" value="Putative cyclase"/>
    <property type="match status" value="1"/>
</dbReference>
<dbReference type="EMBL" id="CP034550">
    <property type="protein sequence ID" value="QFZ17832.1"/>
    <property type="molecule type" value="Genomic_DNA"/>
</dbReference>
<protein>
    <submittedName>
        <fullName evidence="1">Cyclase family protein</fullName>
    </submittedName>
</protein>
<dbReference type="KEGG" id="ssyi:EKG83_10370"/>
<accession>A0A5Q0GWV3</accession>
<dbReference type="Pfam" id="PF04199">
    <property type="entry name" value="Cyclase"/>
    <property type="match status" value="1"/>
</dbReference>
<gene>
    <name evidence="1" type="ORF">EKG83_10370</name>
</gene>